<dbReference type="InterPro" id="IPR000742">
    <property type="entry name" value="EGF"/>
</dbReference>
<evidence type="ECO:0000256" key="1">
    <source>
        <dbReference type="PROSITE-ProRule" id="PRU00076"/>
    </source>
</evidence>
<evidence type="ECO:0000313" key="4">
    <source>
        <dbReference type="Proteomes" id="UP001359485"/>
    </source>
</evidence>
<dbReference type="PROSITE" id="PS50026">
    <property type="entry name" value="EGF_3"/>
    <property type="match status" value="1"/>
</dbReference>
<keyword evidence="1" id="KW-1015">Disulfide bond</keyword>
<keyword evidence="4" id="KW-1185">Reference proteome</keyword>
<comment type="caution">
    <text evidence="1">Lacks conserved residue(s) required for the propagation of feature annotation.</text>
</comment>
<dbReference type="Pfam" id="PF00008">
    <property type="entry name" value="EGF"/>
    <property type="match status" value="1"/>
</dbReference>
<evidence type="ECO:0000259" key="2">
    <source>
        <dbReference type="PROSITE" id="PS50026"/>
    </source>
</evidence>
<proteinExistence type="predicted"/>
<dbReference type="EMBL" id="JAWJWF010000001">
    <property type="protein sequence ID" value="KAK6641633.1"/>
    <property type="molecule type" value="Genomic_DNA"/>
</dbReference>
<keyword evidence="1" id="KW-0245">EGF-like domain</keyword>
<dbReference type="SUPFAM" id="SSF57196">
    <property type="entry name" value="EGF/Laminin"/>
    <property type="match status" value="1"/>
</dbReference>
<comment type="caution">
    <text evidence="3">The sequence shown here is derived from an EMBL/GenBank/DDBJ whole genome shotgun (WGS) entry which is preliminary data.</text>
</comment>
<gene>
    <name evidence="3" type="ORF">RUM44_013348</name>
</gene>
<protein>
    <recommendedName>
        <fullName evidence="2">EGF-like domain-containing protein</fullName>
    </recommendedName>
</protein>
<name>A0ABR1BIM7_POLSC</name>
<feature type="disulfide bond" evidence="1">
    <location>
        <begin position="85"/>
        <end position="94"/>
    </location>
</feature>
<evidence type="ECO:0000313" key="3">
    <source>
        <dbReference type="EMBL" id="KAK6641633.1"/>
    </source>
</evidence>
<feature type="domain" description="EGF-like" evidence="2">
    <location>
        <begin position="58"/>
        <end position="95"/>
    </location>
</feature>
<organism evidence="3 4">
    <name type="scientific">Polyplax serrata</name>
    <name type="common">Common mouse louse</name>
    <dbReference type="NCBI Taxonomy" id="468196"/>
    <lineage>
        <taxon>Eukaryota</taxon>
        <taxon>Metazoa</taxon>
        <taxon>Ecdysozoa</taxon>
        <taxon>Arthropoda</taxon>
        <taxon>Hexapoda</taxon>
        <taxon>Insecta</taxon>
        <taxon>Pterygota</taxon>
        <taxon>Neoptera</taxon>
        <taxon>Paraneoptera</taxon>
        <taxon>Psocodea</taxon>
        <taxon>Troctomorpha</taxon>
        <taxon>Phthiraptera</taxon>
        <taxon>Anoplura</taxon>
        <taxon>Polyplacidae</taxon>
        <taxon>Polyplax</taxon>
    </lineage>
</organism>
<dbReference type="Proteomes" id="UP001359485">
    <property type="component" value="Unassembled WGS sequence"/>
</dbReference>
<sequence length="129" mass="14814">MFILAIKRTVNYQQVRWVGEYCRDHEAQSIQSFVKEEIVFDLMCICNPGFTGKNCETEYIPCNPSPCLNDGFCKEIDSLTYQCKCPPDSQPYLCARIHRFDGLQMTSFASLPTSTIVFHPKLFLHFSVA</sequence>
<dbReference type="Gene3D" id="2.10.25.10">
    <property type="entry name" value="Laminin"/>
    <property type="match status" value="2"/>
</dbReference>
<reference evidence="3 4" key="1">
    <citation type="submission" date="2023-09" db="EMBL/GenBank/DDBJ databases">
        <title>Genomes of two closely related lineages of the louse Polyplax serrata with different host specificities.</title>
        <authorList>
            <person name="Martinu J."/>
            <person name="Tarabai H."/>
            <person name="Stefka J."/>
            <person name="Hypsa V."/>
        </authorList>
    </citation>
    <scope>NUCLEOTIDE SEQUENCE [LARGE SCALE GENOMIC DNA]</scope>
    <source>
        <strain evidence="3">98ZLc_SE</strain>
    </source>
</reference>
<accession>A0ABR1BIM7</accession>